<reference evidence="15" key="1">
    <citation type="submission" date="2022-09" db="EMBL/GenBank/DDBJ databases">
        <title>Complete Genomes of Fervidibacillus albus and Fervidibacillus halotolerans isolated from tidal flat sediments.</title>
        <authorList>
            <person name="Kwon K.K."/>
            <person name="Yang S.-H."/>
            <person name="Park M.J."/>
            <person name="Oh H.-M."/>
        </authorList>
    </citation>
    <scope>NUCLEOTIDE SEQUENCE</scope>
    <source>
        <strain evidence="15">MEBiC13591</strain>
    </source>
</reference>
<comment type="subcellular location">
    <subcellularLocation>
        <location evidence="2">Cell membrane</location>
        <topology evidence="2">Multi-pass membrane protein</topology>
    </subcellularLocation>
</comment>
<feature type="domain" description="Histidine kinase" evidence="14">
    <location>
        <begin position="440"/>
        <end position="538"/>
    </location>
</feature>
<dbReference type="RefSeq" id="WP_275416450.1">
    <property type="nucleotide sequence ID" value="NZ_CP106878.1"/>
</dbReference>
<dbReference type="InterPro" id="IPR033463">
    <property type="entry name" value="sCache_3"/>
</dbReference>
<dbReference type="SUPFAM" id="SSF55874">
    <property type="entry name" value="ATPase domain of HSP90 chaperone/DNA topoisomerase II/histidine kinase"/>
    <property type="match status" value="1"/>
</dbReference>
<keyword evidence="8" id="KW-0418">Kinase</keyword>
<gene>
    <name evidence="15" type="ORF">OE104_08425</name>
</gene>
<dbReference type="PROSITE" id="PS50109">
    <property type="entry name" value="HIS_KIN"/>
    <property type="match status" value="1"/>
</dbReference>
<evidence type="ECO:0000256" key="11">
    <source>
        <dbReference type="ARBA" id="ARBA00023012"/>
    </source>
</evidence>
<dbReference type="InterPro" id="IPR039506">
    <property type="entry name" value="SPOB_a"/>
</dbReference>
<dbReference type="Pfam" id="PF14689">
    <property type="entry name" value="SPOB_a"/>
    <property type="match status" value="1"/>
</dbReference>
<keyword evidence="5" id="KW-0808">Transferase</keyword>
<keyword evidence="7" id="KW-0547">Nucleotide-binding</keyword>
<dbReference type="Gene3D" id="3.30.450.20">
    <property type="entry name" value="PAS domain"/>
    <property type="match status" value="2"/>
</dbReference>
<keyword evidence="12 13" id="KW-0472">Membrane</keyword>
<proteinExistence type="predicted"/>
<keyword evidence="16" id="KW-1185">Reference proteome</keyword>
<dbReference type="SMART" id="SM00387">
    <property type="entry name" value="HATPase_c"/>
    <property type="match status" value="1"/>
</dbReference>
<evidence type="ECO:0000256" key="13">
    <source>
        <dbReference type="SAM" id="Phobius"/>
    </source>
</evidence>
<dbReference type="AlphaFoldDB" id="A0A9E8RU01"/>
<dbReference type="PANTHER" id="PTHR40448:SF1">
    <property type="entry name" value="TWO-COMPONENT SENSOR HISTIDINE KINASE"/>
    <property type="match status" value="1"/>
</dbReference>
<dbReference type="PRINTS" id="PR00344">
    <property type="entry name" value="BCTRLSENSOR"/>
</dbReference>
<evidence type="ECO:0000256" key="1">
    <source>
        <dbReference type="ARBA" id="ARBA00000085"/>
    </source>
</evidence>
<name>A0A9E8RU01_9BACI</name>
<dbReference type="EC" id="2.7.13.3" evidence="3"/>
<accession>A0A9E8RU01</accession>
<dbReference type="GO" id="GO:0000160">
    <property type="term" value="P:phosphorelay signal transduction system"/>
    <property type="evidence" value="ECO:0007669"/>
    <property type="project" value="UniProtKB-KW"/>
</dbReference>
<evidence type="ECO:0000256" key="2">
    <source>
        <dbReference type="ARBA" id="ARBA00004651"/>
    </source>
</evidence>
<evidence type="ECO:0000256" key="8">
    <source>
        <dbReference type="ARBA" id="ARBA00022777"/>
    </source>
</evidence>
<dbReference type="InterPro" id="IPR036890">
    <property type="entry name" value="HATPase_C_sf"/>
</dbReference>
<comment type="catalytic activity">
    <reaction evidence="1">
        <text>ATP + protein L-histidine = ADP + protein N-phospho-L-histidine.</text>
        <dbReference type="EC" id="2.7.13.3"/>
    </reaction>
</comment>
<dbReference type="Pfam" id="PF17203">
    <property type="entry name" value="sCache_3_2"/>
    <property type="match status" value="1"/>
</dbReference>
<evidence type="ECO:0000256" key="12">
    <source>
        <dbReference type="ARBA" id="ARBA00023136"/>
    </source>
</evidence>
<keyword evidence="4" id="KW-1003">Cell membrane</keyword>
<protein>
    <recommendedName>
        <fullName evidence="3">histidine kinase</fullName>
        <ecNumber evidence="3">2.7.13.3</ecNumber>
    </recommendedName>
</protein>
<evidence type="ECO:0000256" key="9">
    <source>
        <dbReference type="ARBA" id="ARBA00022840"/>
    </source>
</evidence>
<dbReference type="Gene3D" id="3.30.565.10">
    <property type="entry name" value="Histidine kinase-like ATPase, C-terminal domain"/>
    <property type="match status" value="1"/>
</dbReference>
<evidence type="ECO:0000256" key="3">
    <source>
        <dbReference type="ARBA" id="ARBA00012438"/>
    </source>
</evidence>
<evidence type="ECO:0000313" key="15">
    <source>
        <dbReference type="EMBL" id="WAA08670.1"/>
    </source>
</evidence>
<keyword evidence="10 13" id="KW-1133">Transmembrane helix</keyword>
<dbReference type="GO" id="GO:0004673">
    <property type="term" value="F:protein histidine kinase activity"/>
    <property type="evidence" value="ECO:0007669"/>
    <property type="project" value="UniProtKB-EC"/>
</dbReference>
<organism evidence="15 16">
    <name type="scientific">Fervidibacillus albus</name>
    <dbReference type="NCBI Taxonomy" id="2980026"/>
    <lineage>
        <taxon>Bacteria</taxon>
        <taxon>Bacillati</taxon>
        <taxon>Bacillota</taxon>
        <taxon>Bacilli</taxon>
        <taxon>Bacillales</taxon>
        <taxon>Bacillaceae</taxon>
        <taxon>Fervidibacillus</taxon>
    </lineage>
</organism>
<dbReference type="SUPFAM" id="SSF103190">
    <property type="entry name" value="Sensory domain-like"/>
    <property type="match status" value="1"/>
</dbReference>
<dbReference type="Pfam" id="PF02518">
    <property type="entry name" value="HATPase_c"/>
    <property type="match status" value="1"/>
</dbReference>
<dbReference type="GO" id="GO:0005524">
    <property type="term" value="F:ATP binding"/>
    <property type="evidence" value="ECO:0007669"/>
    <property type="project" value="UniProtKB-KW"/>
</dbReference>
<sequence length="540" mass="61493">MTEKNWLSKLSLKKMTALLVLLSVFVSLIASTFLLHHYVVNREQDLLKEKLKNIGRIIAKDPRVIDEVSRNIFSSESIVQAYTMEVMEITNVNFIVVLNNQLIRLSHPDASVIGQPFSNIEDASKSLNGTEHFSREQGILGEGTRFFTPIWDEQGQQIGIVCVGYVQDTINDEIWDAQKTIYIGLGVGLFVGLLGALYLAQYLKKILFGLEPKQIAANIKERDIIKESVCEAIIAVSPNQKVIMYNQNFIQMFEKAKVRGEFIQDGFLSKELFTLLFQETFQREKSLSNDVLVVNQLELIISVKLIYINEKIYGAVATLRDQSDMQQLIRELSGTEQYIDSIRAQNHKFMNQLHTILGLIELEKFDDVQHFIRVLDADYRREIGFVTDKIKSPAIAGFLLAKSSELKEQGVVLEIDGECYFPNIKMEEILHDLLLSIGVLLDNAKEAVTQTIKKHVALYLNYEEDEEVIVLEIQDSDEGIEEHMLQEIFKRGVSTKGKNRGYGLDAVQSIVNRYKGVIEVQSKVGRGTVFRMELPYKRGE</sequence>
<keyword evidence="9 15" id="KW-0067">ATP-binding</keyword>
<dbReference type="InterPro" id="IPR029151">
    <property type="entry name" value="Sensor-like_sf"/>
</dbReference>
<evidence type="ECO:0000256" key="10">
    <source>
        <dbReference type="ARBA" id="ARBA00022989"/>
    </source>
</evidence>
<evidence type="ECO:0000256" key="5">
    <source>
        <dbReference type="ARBA" id="ARBA00022679"/>
    </source>
</evidence>
<evidence type="ECO:0000313" key="16">
    <source>
        <dbReference type="Proteomes" id="UP001164718"/>
    </source>
</evidence>
<dbReference type="InterPro" id="IPR003594">
    <property type="entry name" value="HATPase_dom"/>
</dbReference>
<dbReference type="PANTHER" id="PTHR40448">
    <property type="entry name" value="TWO-COMPONENT SENSOR HISTIDINE KINASE"/>
    <property type="match status" value="1"/>
</dbReference>
<dbReference type="EMBL" id="CP106878">
    <property type="protein sequence ID" value="WAA08670.1"/>
    <property type="molecule type" value="Genomic_DNA"/>
</dbReference>
<dbReference type="KEGG" id="faf:OE104_08425"/>
<evidence type="ECO:0000256" key="7">
    <source>
        <dbReference type="ARBA" id="ARBA00022741"/>
    </source>
</evidence>
<dbReference type="GO" id="GO:0042802">
    <property type="term" value="F:identical protein binding"/>
    <property type="evidence" value="ECO:0007669"/>
    <property type="project" value="TreeGrafter"/>
</dbReference>
<dbReference type="InterPro" id="IPR005467">
    <property type="entry name" value="His_kinase_dom"/>
</dbReference>
<keyword evidence="6 13" id="KW-0812">Transmembrane</keyword>
<evidence type="ECO:0000259" key="14">
    <source>
        <dbReference type="PROSITE" id="PS50109"/>
    </source>
</evidence>
<keyword evidence="11" id="KW-0902">Two-component regulatory system</keyword>
<dbReference type="GO" id="GO:0005886">
    <property type="term" value="C:plasma membrane"/>
    <property type="evidence" value="ECO:0007669"/>
    <property type="project" value="UniProtKB-SubCell"/>
</dbReference>
<evidence type="ECO:0000256" key="6">
    <source>
        <dbReference type="ARBA" id="ARBA00022692"/>
    </source>
</evidence>
<dbReference type="Proteomes" id="UP001164718">
    <property type="component" value="Chromosome"/>
</dbReference>
<dbReference type="Gene3D" id="1.10.287.130">
    <property type="match status" value="1"/>
</dbReference>
<feature type="transmembrane region" description="Helical" evidence="13">
    <location>
        <begin position="181"/>
        <end position="200"/>
    </location>
</feature>
<evidence type="ECO:0000256" key="4">
    <source>
        <dbReference type="ARBA" id="ARBA00022475"/>
    </source>
</evidence>
<dbReference type="InterPro" id="IPR004358">
    <property type="entry name" value="Sig_transdc_His_kin-like_C"/>
</dbReference>